<dbReference type="PANTHER" id="PTHR38248">
    <property type="entry name" value="FUNK1 6"/>
    <property type="match status" value="1"/>
</dbReference>
<evidence type="ECO:0000256" key="1">
    <source>
        <dbReference type="SAM" id="MobiDB-lite"/>
    </source>
</evidence>
<feature type="compositionally biased region" description="Acidic residues" evidence="1">
    <location>
        <begin position="711"/>
        <end position="720"/>
    </location>
</feature>
<accession>A0ABQ0M0B2</accession>
<keyword evidence="4" id="KW-1185">Reference proteome</keyword>
<feature type="compositionally biased region" description="Low complexity" evidence="1">
    <location>
        <begin position="803"/>
        <end position="814"/>
    </location>
</feature>
<evidence type="ECO:0000313" key="4">
    <source>
        <dbReference type="Proteomes" id="UP000815677"/>
    </source>
</evidence>
<feature type="compositionally biased region" description="Acidic residues" evidence="1">
    <location>
        <begin position="658"/>
        <end position="679"/>
    </location>
</feature>
<feature type="region of interest" description="Disordered" evidence="1">
    <location>
        <begin position="656"/>
        <end position="830"/>
    </location>
</feature>
<feature type="domain" description="Fungal-type protein kinase" evidence="2">
    <location>
        <begin position="191"/>
        <end position="543"/>
    </location>
</feature>
<gene>
    <name evidence="3" type="ORF">MCHLO_13348</name>
</gene>
<reference evidence="3" key="1">
    <citation type="submission" date="2014-09" db="EMBL/GenBank/DDBJ databases">
        <title>Genome sequence of the luminous mushroom Mycena chlorophos for searching fungal bioluminescence genes.</title>
        <authorList>
            <person name="Tanaka Y."/>
            <person name="Kasuga D."/>
            <person name="Oba Y."/>
            <person name="Hase S."/>
            <person name="Sato K."/>
            <person name="Oba Y."/>
            <person name="Sakakibara Y."/>
        </authorList>
    </citation>
    <scope>NUCLEOTIDE SEQUENCE</scope>
</reference>
<dbReference type="Pfam" id="PF17667">
    <property type="entry name" value="Pkinase_fungal"/>
    <property type="match status" value="1"/>
</dbReference>
<feature type="region of interest" description="Disordered" evidence="1">
    <location>
        <begin position="1"/>
        <end position="37"/>
    </location>
</feature>
<proteinExistence type="predicted"/>
<dbReference type="EMBL" id="DF849332">
    <property type="protein sequence ID" value="GAT56725.1"/>
    <property type="molecule type" value="Genomic_DNA"/>
</dbReference>
<name>A0ABQ0M0B2_MYCCL</name>
<dbReference type="PANTHER" id="PTHR38248:SF2">
    <property type="entry name" value="FUNK1 11"/>
    <property type="match status" value="1"/>
</dbReference>
<organism evidence="3 4">
    <name type="scientific">Mycena chlorophos</name>
    <name type="common">Agaric fungus</name>
    <name type="synonym">Agaricus chlorophos</name>
    <dbReference type="NCBI Taxonomy" id="658473"/>
    <lineage>
        <taxon>Eukaryota</taxon>
        <taxon>Fungi</taxon>
        <taxon>Dikarya</taxon>
        <taxon>Basidiomycota</taxon>
        <taxon>Agaricomycotina</taxon>
        <taxon>Agaricomycetes</taxon>
        <taxon>Agaricomycetidae</taxon>
        <taxon>Agaricales</taxon>
        <taxon>Marasmiineae</taxon>
        <taxon>Mycenaceae</taxon>
        <taxon>Mycena</taxon>
    </lineage>
</organism>
<feature type="compositionally biased region" description="Low complexity" evidence="1">
    <location>
        <begin position="680"/>
        <end position="703"/>
    </location>
</feature>
<sequence length="830" mass="93101">MRRRALANSLTAPETPPRRESAPTLHPTPHHTSSNDGAYASIREVRAFVGEELRDACISEGDDKAFQKHLVELLKISDRGIVGRIKKWVKDGGLYDKTERRWSGIPETGSPESAYYKPLVRLLNAILTEFGYDEHKDGTKRQFVDTHNVPLAHHLEDKSPDATKKLRSVPDILSLGTGPSATPFTLFPKRASYDHVCAIWEVKLSNTFLLEQFEQLAAYAREVFVQQPNRRYVHASLLTPTDIRVLRFDRAGCYHTLPIDYHLEPELFVKLVLVVNSFDERLAGFDTSVYFESGQRKLRMVASEIYDAESKTWIANSEEEPLVFVMDEEDLEPLFYRHSIRSRGTVCWLATCEKWPGVSCVVKDYWRATERVTESEFLRTLSAVKGVGQMFAYQNDRETVCELRKVDAMPVPTDEEATITDRSFMRVVVRDYPYTLDQALSPRELLEAVVDIVDGHSVAVLDHDLLQRDISHTNLRLSLDTDVKGAIIDWDLAKDIQNQKLTKGDLRTGTQAFKSCKTLYENAQLGPPDHMDDLESILYVMFNVLCNFNSRGRPLPTEEIPETISDWHSPDRPSKLAALKQSFLLSGLKSSWTVTRFPKHADRLLQLLETLKDFFRPRIELVDAALCGKGTIPRWDRDAAKADYDAFLAILREAIDVLPEDPDPESEEEDEGEGEEEDQQQPVASGSRLPIASSSASGSTGTRSSKRSREDDSDDEDNDDSTAGGQRPSTPPRKRRASPTTRNSPLRYSISETSGSDTALMVVEPANVSEAIPVLRRSTRVKGKGKERDLEGSSTGASRLRKSTSSTSASTSSSRRTKSKRRSSGGGATT</sequence>
<evidence type="ECO:0000259" key="2">
    <source>
        <dbReference type="Pfam" id="PF17667"/>
    </source>
</evidence>
<dbReference type="Proteomes" id="UP000815677">
    <property type="component" value="Unassembled WGS sequence"/>
</dbReference>
<protein>
    <recommendedName>
        <fullName evidence="2">Fungal-type protein kinase domain-containing protein</fullName>
    </recommendedName>
</protein>
<dbReference type="InterPro" id="IPR040976">
    <property type="entry name" value="Pkinase_fungal"/>
</dbReference>
<evidence type="ECO:0000313" key="3">
    <source>
        <dbReference type="EMBL" id="GAT56725.1"/>
    </source>
</evidence>
<feature type="compositionally biased region" description="Polar residues" evidence="1">
    <location>
        <begin position="738"/>
        <end position="757"/>
    </location>
</feature>